<evidence type="ECO:0000313" key="1">
    <source>
        <dbReference type="EMBL" id="DBA18261.1"/>
    </source>
</evidence>
<proteinExistence type="predicted"/>
<accession>A0AAV3A1N6</accession>
<dbReference type="AlphaFoldDB" id="A0AAV3A1N6"/>
<organism evidence="1 2">
    <name type="scientific">Pyxicephalus adspersus</name>
    <name type="common">African bullfrog</name>
    <dbReference type="NCBI Taxonomy" id="30357"/>
    <lineage>
        <taxon>Eukaryota</taxon>
        <taxon>Metazoa</taxon>
        <taxon>Chordata</taxon>
        <taxon>Craniata</taxon>
        <taxon>Vertebrata</taxon>
        <taxon>Euteleostomi</taxon>
        <taxon>Amphibia</taxon>
        <taxon>Batrachia</taxon>
        <taxon>Anura</taxon>
        <taxon>Neobatrachia</taxon>
        <taxon>Ranoidea</taxon>
        <taxon>Pyxicephalidae</taxon>
        <taxon>Pyxicephalinae</taxon>
        <taxon>Pyxicephalus</taxon>
    </lineage>
</organism>
<comment type="caution">
    <text evidence="1">The sequence shown here is derived from an EMBL/GenBank/DDBJ whole genome shotgun (WGS) entry which is preliminary data.</text>
</comment>
<dbReference type="EMBL" id="DYDO01000009">
    <property type="protein sequence ID" value="DBA18261.1"/>
    <property type="molecule type" value="Genomic_DNA"/>
</dbReference>
<protein>
    <submittedName>
        <fullName evidence="1">Uncharacterized protein</fullName>
    </submittedName>
</protein>
<dbReference type="Proteomes" id="UP001181693">
    <property type="component" value="Unassembled WGS sequence"/>
</dbReference>
<keyword evidence="2" id="KW-1185">Reference proteome</keyword>
<sequence>MRARERELCCKQKSSGVVECCLKITILVGARLIRNVYLYLALFPLLKNPTKCFAKAVINGIMSTTFRWAKCFKVQLQPKLFCSHV</sequence>
<evidence type="ECO:0000313" key="2">
    <source>
        <dbReference type="Proteomes" id="UP001181693"/>
    </source>
</evidence>
<gene>
    <name evidence="1" type="ORF">GDO54_016533</name>
</gene>
<reference evidence="1" key="1">
    <citation type="thesis" date="2020" institute="ProQuest LLC" country="789 East Eisenhower Parkway, Ann Arbor, MI, USA">
        <title>Comparative Genomics and Chromosome Evolution.</title>
        <authorList>
            <person name="Mudd A.B."/>
        </authorList>
    </citation>
    <scope>NUCLEOTIDE SEQUENCE</scope>
    <source>
        <strain evidence="1">1538</strain>
        <tissue evidence="1">Blood</tissue>
    </source>
</reference>
<name>A0AAV3A1N6_PYXAD</name>